<dbReference type="EMBL" id="CAFABE010000029">
    <property type="protein sequence ID" value="CAB4826332.1"/>
    <property type="molecule type" value="Genomic_DNA"/>
</dbReference>
<evidence type="ECO:0000259" key="1">
    <source>
        <dbReference type="Pfam" id="PF00730"/>
    </source>
</evidence>
<proteinExistence type="predicted"/>
<evidence type="ECO:0000313" key="4">
    <source>
        <dbReference type="EMBL" id="CAB5010458.1"/>
    </source>
</evidence>
<sequence>MRDNASMASLSLHLTGEKGPDKLLSTSPLALLLGMVLDQQVPMEWAFRGPYELSQRIGGTLTAEGIASMDPETLATIFSSKPALHRYPGSMAKRTQEVSKVIVDTYGGDVEEIWKGAENGSDLLRRMKALPGFGEMKAKIFIALLGKQLGITTPGWEKACAPYGEKGSFRSVADIVDLDSLEKVREFKAAAKKAAKASR</sequence>
<dbReference type="AlphaFoldDB" id="A0A6J7ENM7"/>
<gene>
    <name evidence="2" type="ORF">UFOPK3164_00788</name>
    <name evidence="3" type="ORF">UFOPK3427_01552</name>
    <name evidence="4" type="ORF">UFOPK4112_00278</name>
</gene>
<feature type="domain" description="HhH-GPD" evidence="1">
    <location>
        <begin position="34"/>
        <end position="139"/>
    </location>
</feature>
<dbReference type="InterPro" id="IPR011257">
    <property type="entry name" value="DNA_glycosylase"/>
</dbReference>
<dbReference type="EMBL" id="CAFBPM010000002">
    <property type="protein sequence ID" value="CAB5010458.1"/>
    <property type="molecule type" value="Genomic_DNA"/>
</dbReference>
<evidence type="ECO:0000313" key="3">
    <source>
        <dbReference type="EMBL" id="CAB4881739.1"/>
    </source>
</evidence>
<dbReference type="Pfam" id="PF00730">
    <property type="entry name" value="HhH-GPD"/>
    <property type="match status" value="1"/>
</dbReference>
<dbReference type="EMBL" id="CAFBLT010000002">
    <property type="protein sequence ID" value="CAB4881739.1"/>
    <property type="molecule type" value="Genomic_DNA"/>
</dbReference>
<dbReference type="SUPFAM" id="SSF48150">
    <property type="entry name" value="DNA-glycosylase"/>
    <property type="match status" value="1"/>
</dbReference>
<dbReference type="InterPro" id="IPR003265">
    <property type="entry name" value="HhH-GPD_domain"/>
</dbReference>
<protein>
    <submittedName>
        <fullName evidence="3">Unannotated protein</fullName>
    </submittedName>
</protein>
<dbReference type="GO" id="GO:0006284">
    <property type="term" value="P:base-excision repair"/>
    <property type="evidence" value="ECO:0007669"/>
    <property type="project" value="InterPro"/>
</dbReference>
<dbReference type="GO" id="GO:0003824">
    <property type="term" value="F:catalytic activity"/>
    <property type="evidence" value="ECO:0007669"/>
    <property type="project" value="InterPro"/>
</dbReference>
<dbReference type="NCBIfam" id="TIGR03252">
    <property type="entry name" value="HhH-GPD-type base excision DNA repair protein"/>
    <property type="match status" value="1"/>
</dbReference>
<organism evidence="3">
    <name type="scientific">freshwater metagenome</name>
    <dbReference type="NCBI Taxonomy" id="449393"/>
    <lineage>
        <taxon>unclassified sequences</taxon>
        <taxon>metagenomes</taxon>
        <taxon>ecological metagenomes</taxon>
    </lineage>
</organism>
<dbReference type="InterPro" id="IPR017658">
    <property type="entry name" value="HhH-GPD_base_excis"/>
</dbReference>
<evidence type="ECO:0000313" key="2">
    <source>
        <dbReference type="EMBL" id="CAB4826332.1"/>
    </source>
</evidence>
<name>A0A6J7ENM7_9ZZZZ</name>
<accession>A0A6J7ENM7</accession>
<reference evidence="3" key="1">
    <citation type="submission" date="2020-05" db="EMBL/GenBank/DDBJ databases">
        <authorList>
            <person name="Chiriac C."/>
            <person name="Salcher M."/>
            <person name="Ghai R."/>
            <person name="Kavagutti S V."/>
        </authorList>
    </citation>
    <scope>NUCLEOTIDE SEQUENCE</scope>
</reference>